<feature type="domain" description="SCP" evidence="1">
    <location>
        <begin position="100"/>
        <end position="207"/>
    </location>
</feature>
<dbReference type="EMBL" id="FONW01000014">
    <property type="protein sequence ID" value="SFF73154.1"/>
    <property type="molecule type" value="Genomic_DNA"/>
</dbReference>
<evidence type="ECO:0000259" key="1">
    <source>
        <dbReference type="Pfam" id="PF00188"/>
    </source>
</evidence>
<dbReference type="PANTHER" id="PTHR31157">
    <property type="entry name" value="SCP DOMAIN-CONTAINING PROTEIN"/>
    <property type="match status" value="1"/>
</dbReference>
<name>A0A1I2L1J8_9BACT</name>
<dbReference type="InterPro" id="IPR014044">
    <property type="entry name" value="CAP_dom"/>
</dbReference>
<dbReference type="AlphaFoldDB" id="A0A1I2L1J8"/>
<organism evidence="2 3">
    <name type="scientific">Sunxiuqinia elliptica</name>
    <dbReference type="NCBI Taxonomy" id="655355"/>
    <lineage>
        <taxon>Bacteria</taxon>
        <taxon>Pseudomonadati</taxon>
        <taxon>Bacteroidota</taxon>
        <taxon>Bacteroidia</taxon>
        <taxon>Marinilabiliales</taxon>
        <taxon>Prolixibacteraceae</taxon>
        <taxon>Sunxiuqinia</taxon>
    </lineage>
</organism>
<dbReference type="Pfam" id="PF00188">
    <property type="entry name" value="CAP"/>
    <property type="match status" value="1"/>
</dbReference>
<evidence type="ECO:0000313" key="3">
    <source>
        <dbReference type="Proteomes" id="UP000198964"/>
    </source>
</evidence>
<dbReference type="InterPro" id="IPR035940">
    <property type="entry name" value="CAP_sf"/>
</dbReference>
<protein>
    <submittedName>
        <fullName evidence="2">Cysteine-rich secretory protein family protein</fullName>
    </submittedName>
</protein>
<dbReference type="Gene3D" id="3.40.33.10">
    <property type="entry name" value="CAP"/>
    <property type="match status" value="1"/>
</dbReference>
<evidence type="ECO:0000313" key="2">
    <source>
        <dbReference type="EMBL" id="SFF73154.1"/>
    </source>
</evidence>
<keyword evidence="3" id="KW-1185">Reference proteome</keyword>
<dbReference type="CDD" id="cd05379">
    <property type="entry name" value="CAP_bacterial"/>
    <property type="match status" value="1"/>
</dbReference>
<sequence length="219" mass="24248">MINQAVILFNLWLVPGAISFLQAQTTGAELSYLTAFEQQVLAELNKVRTNPSQYAEEYLEPMLTAFEGKILHLPGSVPLQTKEGKKALVECIREMKRTPALPLLTPSEGLSKAARILVREQAKNGRVGHLGADGSTPQDRIEQAGQWKGKIAENIAYGDQSPFRVVTSLLIDDGVRDRSHRKNILDQELKTVGIASGEHPHYSHMVVMEMASSFQTKNQ</sequence>
<proteinExistence type="predicted"/>
<reference evidence="2 3" key="1">
    <citation type="submission" date="2016-10" db="EMBL/GenBank/DDBJ databases">
        <authorList>
            <person name="de Groot N.N."/>
        </authorList>
    </citation>
    <scope>NUCLEOTIDE SEQUENCE [LARGE SCALE GENOMIC DNA]</scope>
    <source>
        <strain evidence="2 3">CGMCC 1.9156</strain>
    </source>
</reference>
<accession>A0A1I2L1J8</accession>
<dbReference type="SUPFAM" id="SSF55797">
    <property type="entry name" value="PR-1-like"/>
    <property type="match status" value="1"/>
</dbReference>
<gene>
    <name evidence="2" type="ORF">SAMN05216283_11460</name>
</gene>
<dbReference type="RefSeq" id="WP_170847015.1">
    <property type="nucleotide sequence ID" value="NZ_FONW01000014.1"/>
</dbReference>
<dbReference type="Proteomes" id="UP000198964">
    <property type="component" value="Unassembled WGS sequence"/>
</dbReference>
<dbReference type="STRING" id="655355.SAMN05216283_11460"/>
<dbReference type="PANTHER" id="PTHR31157:SF1">
    <property type="entry name" value="SCP DOMAIN-CONTAINING PROTEIN"/>
    <property type="match status" value="1"/>
</dbReference>